<evidence type="ECO:0000313" key="5">
    <source>
        <dbReference type="Proteomes" id="UP000085678"/>
    </source>
</evidence>
<comment type="subcellular location">
    <subcellularLocation>
        <location evidence="1">Nucleus</location>
    </subcellularLocation>
</comment>
<dbReference type="PANTHER" id="PTHR46389:SF3">
    <property type="entry name" value="POLYCOMB GROUP PROTEIN PC"/>
    <property type="match status" value="1"/>
</dbReference>
<gene>
    <name evidence="6 7 8" type="primary">LOC106181194</name>
</gene>
<dbReference type="Gene3D" id="2.40.50.40">
    <property type="match status" value="1"/>
</dbReference>
<dbReference type="Pfam" id="PF00385">
    <property type="entry name" value="Chromo"/>
    <property type="match status" value="1"/>
</dbReference>
<dbReference type="InterPro" id="IPR000953">
    <property type="entry name" value="Chromo/chromo_shadow_dom"/>
</dbReference>
<evidence type="ECO:0000313" key="6">
    <source>
        <dbReference type="RefSeq" id="XP_013420964.1"/>
    </source>
</evidence>
<evidence type="ECO:0000256" key="1">
    <source>
        <dbReference type="ARBA" id="ARBA00004123"/>
    </source>
</evidence>
<feature type="compositionally biased region" description="Basic and acidic residues" evidence="3">
    <location>
        <begin position="163"/>
        <end position="172"/>
    </location>
</feature>
<name>A0A1S3KFF2_LINAN</name>
<dbReference type="STRING" id="7574.A0A1S3KFF2"/>
<dbReference type="PROSITE" id="PS50013">
    <property type="entry name" value="CHROMO_2"/>
    <property type="match status" value="1"/>
</dbReference>
<feature type="compositionally biased region" description="Polar residues" evidence="3">
    <location>
        <begin position="152"/>
        <end position="162"/>
    </location>
</feature>
<dbReference type="CDD" id="cd18644">
    <property type="entry name" value="CD_polycomb"/>
    <property type="match status" value="1"/>
</dbReference>
<evidence type="ECO:0000313" key="8">
    <source>
        <dbReference type="RefSeq" id="XP_013420966.1"/>
    </source>
</evidence>
<dbReference type="PANTHER" id="PTHR46389">
    <property type="entry name" value="POLYCOMB GROUP PROTEIN PC"/>
    <property type="match status" value="1"/>
</dbReference>
<dbReference type="OrthoDB" id="1918685at2759"/>
<evidence type="ECO:0000256" key="2">
    <source>
        <dbReference type="ARBA" id="ARBA00023242"/>
    </source>
</evidence>
<dbReference type="RefSeq" id="XP_013420966.1">
    <property type="nucleotide sequence ID" value="XM_013565512.1"/>
</dbReference>
<evidence type="ECO:0000256" key="3">
    <source>
        <dbReference type="SAM" id="MobiDB-lite"/>
    </source>
</evidence>
<dbReference type="GO" id="GO:0035102">
    <property type="term" value="C:PRC1 complex"/>
    <property type="evidence" value="ECO:0007669"/>
    <property type="project" value="TreeGrafter"/>
</dbReference>
<accession>A0A1S3KFF2</accession>
<sequence length="317" mass="35833">MDVNNNTLSRMASEGAANYNAIAPNATNERIFAADYILKRRIRKGKPEYMVKWKGWSKKHSTWEPEENILDVRLIEEYEEKIRLGLKPGYRKGRGRPKATVLAVPVRPVPYPTLHVNLPPRPTARVARPSQLPLIHAPKKRLLNIYNLQASQMETHEQTTTPEEARDERRSFGDNVEPQMNDCFKSRISIFHEEKSNAAIAADDRTYAWVAGTGEWGHDHTTENQLGYSVRDSYSGRWSPQDPNLLTPPTSESPASSVNGHEDDDVFAFQANDWTSQAKRAMELDVTVTDVTCNALTVTFLESPTSEGFFKDGTKMS</sequence>
<feature type="compositionally biased region" description="Polar residues" evidence="3">
    <location>
        <begin position="236"/>
        <end position="259"/>
    </location>
</feature>
<protein>
    <submittedName>
        <fullName evidence="6 7">Chromodomain Y-like protein 2 isoform X1</fullName>
    </submittedName>
</protein>
<dbReference type="SMART" id="SM00298">
    <property type="entry name" value="CHROMO"/>
    <property type="match status" value="1"/>
</dbReference>
<dbReference type="SUPFAM" id="SSF54160">
    <property type="entry name" value="Chromo domain-like"/>
    <property type="match status" value="1"/>
</dbReference>
<dbReference type="AlphaFoldDB" id="A0A1S3KFF2"/>
<dbReference type="GO" id="GO:0000122">
    <property type="term" value="P:negative regulation of transcription by RNA polymerase II"/>
    <property type="evidence" value="ECO:0007669"/>
    <property type="project" value="TreeGrafter"/>
</dbReference>
<dbReference type="GO" id="GO:0003682">
    <property type="term" value="F:chromatin binding"/>
    <property type="evidence" value="ECO:0007669"/>
    <property type="project" value="TreeGrafter"/>
</dbReference>
<dbReference type="InterPro" id="IPR016197">
    <property type="entry name" value="Chromo-like_dom_sf"/>
</dbReference>
<feature type="domain" description="Chromo" evidence="4">
    <location>
        <begin position="32"/>
        <end position="81"/>
    </location>
</feature>
<dbReference type="InterPro" id="IPR023779">
    <property type="entry name" value="Chromodomain_CS"/>
</dbReference>
<dbReference type="RefSeq" id="XP_013420965.1">
    <property type="nucleotide sequence ID" value="XM_013565511.2"/>
</dbReference>
<evidence type="ECO:0000313" key="7">
    <source>
        <dbReference type="RefSeq" id="XP_013420965.1"/>
    </source>
</evidence>
<dbReference type="RefSeq" id="XP_013420964.1">
    <property type="nucleotide sequence ID" value="XM_013565510.1"/>
</dbReference>
<dbReference type="Pfam" id="PF17218">
    <property type="entry name" value="CBX7_C"/>
    <property type="match status" value="1"/>
</dbReference>
<reference evidence="6 7" key="1">
    <citation type="submission" date="2025-04" db="UniProtKB">
        <authorList>
            <consortium name="RefSeq"/>
        </authorList>
    </citation>
    <scope>IDENTIFICATION</scope>
    <source>
        <tissue evidence="6 7">Gonads</tissue>
    </source>
</reference>
<dbReference type="Proteomes" id="UP000085678">
    <property type="component" value="Unplaced"/>
</dbReference>
<dbReference type="InterPro" id="IPR023780">
    <property type="entry name" value="Chromo_domain"/>
</dbReference>
<dbReference type="GeneID" id="106181194"/>
<keyword evidence="2" id="KW-0539">Nucleus</keyword>
<feature type="region of interest" description="Disordered" evidence="3">
    <location>
        <begin position="152"/>
        <end position="178"/>
    </location>
</feature>
<organism evidence="5 8">
    <name type="scientific">Lingula anatina</name>
    <name type="common">Brachiopod</name>
    <name type="synonym">Lingula unguis</name>
    <dbReference type="NCBI Taxonomy" id="7574"/>
    <lineage>
        <taxon>Eukaryota</taxon>
        <taxon>Metazoa</taxon>
        <taxon>Spiralia</taxon>
        <taxon>Lophotrochozoa</taxon>
        <taxon>Brachiopoda</taxon>
        <taxon>Linguliformea</taxon>
        <taxon>Lingulata</taxon>
        <taxon>Lingulida</taxon>
        <taxon>Linguloidea</taxon>
        <taxon>Lingulidae</taxon>
        <taxon>Lingula</taxon>
    </lineage>
</organism>
<dbReference type="InterPro" id="IPR052458">
    <property type="entry name" value="PcG_PRC1-like_component"/>
</dbReference>
<evidence type="ECO:0000259" key="4">
    <source>
        <dbReference type="PROSITE" id="PS50013"/>
    </source>
</evidence>
<proteinExistence type="predicted"/>
<dbReference type="GO" id="GO:0000785">
    <property type="term" value="C:chromatin"/>
    <property type="evidence" value="ECO:0007669"/>
    <property type="project" value="TreeGrafter"/>
</dbReference>
<dbReference type="KEGG" id="lak:106181194"/>
<dbReference type="InterPro" id="IPR033773">
    <property type="entry name" value="CBX7_C"/>
</dbReference>
<dbReference type="PROSITE" id="PS00598">
    <property type="entry name" value="CHROMO_1"/>
    <property type="match status" value="1"/>
</dbReference>
<keyword evidence="5" id="KW-1185">Reference proteome</keyword>
<feature type="region of interest" description="Disordered" evidence="3">
    <location>
        <begin position="232"/>
        <end position="262"/>
    </location>
</feature>